<reference evidence="3" key="2">
    <citation type="submission" date="2020-10" db="UniProtKB">
        <authorList>
            <consortium name="WormBaseParasite"/>
        </authorList>
    </citation>
    <scope>IDENTIFICATION</scope>
</reference>
<reference evidence="2" key="1">
    <citation type="journal article" date="2013" name="Genetics">
        <title>The draft genome and transcriptome of Panagrellus redivivus are shaped by the harsh demands of a free-living lifestyle.</title>
        <authorList>
            <person name="Srinivasan J."/>
            <person name="Dillman A.R."/>
            <person name="Macchietto M.G."/>
            <person name="Heikkinen L."/>
            <person name="Lakso M."/>
            <person name="Fracchia K.M."/>
            <person name="Antoshechkin I."/>
            <person name="Mortazavi A."/>
            <person name="Wong G."/>
            <person name="Sternberg P.W."/>
        </authorList>
    </citation>
    <scope>NUCLEOTIDE SEQUENCE [LARGE SCALE GENOMIC DNA]</scope>
    <source>
        <strain evidence="2">MT8872</strain>
    </source>
</reference>
<evidence type="ECO:0000256" key="1">
    <source>
        <dbReference type="SAM" id="MobiDB-lite"/>
    </source>
</evidence>
<dbReference type="Proteomes" id="UP000492821">
    <property type="component" value="Unassembled WGS sequence"/>
</dbReference>
<sequence length="221" mass="24347">MKFTYESRRHRNLATPKSMPFVSDSIVDKSEATLRRIASAAAYFAKCQIVAIDFNLCSVEASQYLRCQIDDIKVTTATDFLQKVPEPTFWDRFSVKKPFCRIVRPSWIVVVGPFMGEIYVTLPATARESIEDTTAFIGTLASALNVTLVAPKDAATIPSSCAKVTVAAGITVSLSLDSINVAEVLACQEGEVREPACRPQRNHRQANLRREGEEEGSLKDA</sequence>
<dbReference type="WBParaSite" id="Pan_g22872.t1">
    <property type="protein sequence ID" value="Pan_g22872.t1"/>
    <property type="gene ID" value="Pan_g22872"/>
</dbReference>
<keyword evidence="2" id="KW-1185">Reference proteome</keyword>
<feature type="region of interest" description="Disordered" evidence="1">
    <location>
        <begin position="197"/>
        <end position="221"/>
    </location>
</feature>
<protein>
    <submittedName>
        <fullName evidence="3">Uncharacterized protein</fullName>
    </submittedName>
</protein>
<evidence type="ECO:0000313" key="2">
    <source>
        <dbReference type="Proteomes" id="UP000492821"/>
    </source>
</evidence>
<proteinExistence type="predicted"/>
<organism evidence="2 3">
    <name type="scientific">Panagrellus redivivus</name>
    <name type="common">Microworm</name>
    <dbReference type="NCBI Taxonomy" id="6233"/>
    <lineage>
        <taxon>Eukaryota</taxon>
        <taxon>Metazoa</taxon>
        <taxon>Ecdysozoa</taxon>
        <taxon>Nematoda</taxon>
        <taxon>Chromadorea</taxon>
        <taxon>Rhabditida</taxon>
        <taxon>Tylenchina</taxon>
        <taxon>Panagrolaimomorpha</taxon>
        <taxon>Panagrolaimoidea</taxon>
        <taxon>Panagrolaimidae</taxon>
        <taxon>Panagrellus</taxon>
    </lineage>
</organism>
<feature type="compositionally biased region" description="Basic and acidic residues" evidence="1">
    <location>
        <begin position="208"/>
        <end position="221"/>
    </location>
</feature>
<evidence type="ECO:0000313" key="3">
    <source>
        <dbReference type="WBParaSite" id="Pan_g22872.t1"/>
    </source>
</evidence>
<dbReference type="AlphaFoldDB" id="A0A7E4ZX35"/>
<name>A0A7E4ZX35_PANRE</name>
<accession>A0A7E4ZX35</accession>